<reference evidence="20" key="1">
    <citation type="submission" date="2021-01" db="EMBL/GenBank/DDBJ databases">
        <authorList>
            <person name="Zahm M."/>
            <person name="Roques C."/>
            <person name="Cabau C."/>
            <person name="Klopp C."/>
            <person name="Donnadieu C."/>
            <person name="Jouanno E."/>
            <person name="Lampietro C."/>
            <person name="Louis A."/>
            <person name="Herpin A."/>
            <person name="Echchiki A."/>
            <person name="Berthelot C."/>
            <person name="Parey E."/>
            <person name="Roest-Crollius H."/>
            <person name="Braasch I."/>
            <person name="Postlethwait J."/>
            <person name="Bobe J."/>
            <person name="Montfort J."/>
            <person name="Bouchez O."/>
            <person name="Begum T."/>
            <person name="Mejri S."/>
            <person name="Adams A."/>
            <person name="Chen W.-J."/>
            <person name="Guiguen Y."/>
        </authorList>
    </citation>
    <scope>NUCLEOTIDE SEQUENCE</scope>
    <source>
        <tissue evidence="20">Blood</tissue>
    </source>
</reference>
<feature type="compositionally biased region" description="Basic and acidic residues" evidence="17">
    <location>
        <begin position="499"/>
        <end position="509"/>
    </location>
</feature>
<keyword evidence="5" id="KW-1017">Isopeptide bond</keyword>
<evidence type="ECO:0000256" key="10">
    <source>
        <dbReference type="ARBA" id="ARBA00022833"/>
    </source>
</evidence>
<organism evidence="20 21">
    <name type="scientific">Albula goreensis</name>
    <dbReference type="NCBI Taxonomy" id="1534307"/>
    <lineage>
        <taxon>Eukaryota</taxon>
        <taxon>Metazoa</taxon>
        <taxon>Chordata</taxon>
        <taxon>Craniata</taxon>
        <taxon>Vertebrata</taxon>
        <taxon>Euteleostomi</taxon>
        <taxon>Actinopterygii</taxon>
        <taxon>Neopterygii</taxon>
        <taxon>Teleostei</taxon>
        <taxon>Albuliformes</taxon>
        <taxon>Albulidae</taxon>
        <taxon>Albula</taxon>
    </lineage>
</organism>
<dbReference type="PANTHER" id="PTHR24394:SF58">
    <property type="entry name" value="ZINC FINGER AND BTB DOMAIN CONTAINING 33"/>
    <property type="match status" value="1"/>
</dbReference>
<keyword evidence="8" id="KW-0677">Repeat</keyword>
<keyword evidence="21" id="KW-1185">Reference proteome</keyword>
<feature type="compositionally biased region" description="Polar residues" evidence="17">
    <location>
        <begin position="203"/>
        <end position="218"/>
    </location>
</feature>
<dbReference type="PANTHER" id="PTHR24394">
    <property type="entry name" value="ZINC FINGER PROTEIN"/>
    <property type="match status" value="1"/>
</dbReference>
<dbReference type="FunFam" id="3.30.160.60:FF:000437">
    <property type="entry name" value="zinc finger and BTB domain-containing protein 38"/>
    <property type="match status" value="1"/>
</dbReference>
<feature type="compositionally biased region" description="Low complexity" evidence="17">
    <location>
        <begin position="380"/>
        <end position="394"/>
    </location>
</feature>
<evidence type="ECO:0000256" key="5">
    <source>
        <dbReference type="ARBA" id="ARBA00022499"/>
    </source>
</evidence>
<keyword evidence="11" id="KW-0832">Ubl conjugation</keyword>
<evidence type="ECO:0000256" key="2">
    <source>
        <dbReference type="ARBA" id="ARBA00004286"/>
    </source>
</evidence>
<sequence>MHTKTVHLRSTLACPAQRSRLPEEAQQGSRVVVGSQGRREWAGPWLLQGLVLAGLHNTSPWKHWFRASYRNNNMALLCQSMPMLADSTHSSIILSALCDQCASGLFCDVTIVVEDIKFRAHRNVLAASSGYFRNALSEQPEVWTSGQVLELLDLRSEVFARILNFIYSSKVVLTSLEDVRALVAAGKRLGIPFLEKITVTENNTPQSAPQNQSSSLPNRTPLATGPRLAKKKVADSSRGPRITNAFSITEIAAGNNPFSPLDPDRDGQQSSMDPSSLPVGCPAPDSLSETLHTLADHSYAVSLGEGVKDSTLVHWHTYSNTHSQSNVTTGAKTNQVCSPLKKRHKLWGSLDEKTPSSPGTPMQKLNVSVQTATISHSVPAIKASSPVSSPSNSNTEKTLASEQLKTTQTPPPSPTPTPAVPSESVQSCKPHSEVPATPTHIHRRRNRNHPGLLFCRFCHRKFMHLKRLRNHEQVCGKGPNRKEASSGSTFVNTFPPTADHPETAEEAGERAGAGVRTLRGPKRAYLCSVCKRTYVTLSSLRRHENVHSWQRAYPCHYCNKVFALAEYRTKHEIWHTGERRYQCIFCLETFMTYYILKNHQKAFHGIDPRLSVNRKSVNGVFKSSIYPIKLYRLLPMKFRQRRYRKYAQSFSETTESHDPAFPIAPSCSSPSATFGGEGLPILSDAVTFMATPNMVAPVQPTLAEAQACLLGGGTSPSLRENSHISLFHKQGTSINSHGFALPPFHMQTSREPSMMNENKDLGSDAQYSTGNDHCFSLPPVLKMNTNVTLGQENGSTEDLLDAVQCPLQDRGHIVAHAPAIAGKTVTYLAKPACPGPSNDSRVPPLCQITVKIGNEAIVRRSIDGSNLIPRKRRIRHSIVARAEEEGGKDGSKELHFSKKGVFPGTERTSFREAELCDDGGFCDEADSPWRPYYSYKSKRKAKRLRSKDRKGGRCLRLRRPMDKDEELGLGKTYSLEQNFPLNAADIMIGVQKTQYTCNDCQTTFPSLSTLQRHTADCCPGERGKVCTCRTCGKPLVPGEVAGDDGDLTCSTCIGMDPILRIPLGFLAWNAATAAPSAPSDSCTWQPGGAMSRSTWRSVEKAIAATTAPRSPHWASTRKQTSLKWMRVG</sequence>
<comment type="caution">
    <text evidence="20">The sequence shown here is derived from an EMBL/GenBank/DDBJ whole genome shotgun (WGS) entry which is preliminary data.</text>
</comment>
<evidence type="ECO:0000256" key="14">
    <source>
        <dbReference type="ARBA" id="ARBA00023163"/>
    </source>
</evidence>
<proteinExistence type="predicted"/>
<keyword evidence="10" id="KW-0862">Zinc</keyword>
<dbReference type="PROSITE" id="PS50157">
    <property type="entry name" value="ZINC_FINGER_C2H2_2"/>
    <property type="match status" value="4"/>
</dbReference>
<dbReference type="PROSITE" id="PS50097">
    <property type="entry name" value="BTB"/>
    <property type="match status" value="1"/>
</dbReference>
<evidence type="ECO:0000256" key="9">
    <source>
        <dbReference type="ARBA" id="ARBA00022771"/>
    </source>
</evidence>
<dbReference type="EMBL" id="JAERUA010000024">
    <property type="protein sequence ID" value="KAI1882668.1"/>
    <property type="molecule type" value="Genomic_DNA"/>
</dbReference>
<feature type="region of interest" description="Disordered" evidence="17">
    <location>
        <begin position="475"/>
        <end position="514"/>
    </location>
</feature>
<evidence type="ECO:0000256" key="1">
    <source>
        <dbReference type="ARBA" id="ARBA00004123"/>
    </source>
</evidence>
<dbReference type="PROSITE" id="PS00028">
    <property type="entry name" value="ZINC_FINGER_C2H2_1"/>
    <property type="match status" value="3"/>
</dbReference>
<feature type="region of interest" description="Disordered" evidence="17">
    <location>
        <begin position="253"/>
        <end position="284"/>
    </location>
</feature>
<dbReference type="InterPro" id="IPR000210">
    <property type="entry name" value="BTB/POZ_dom"/>
</dbReference>
<feature type="domain" description="C2H2-type" evidence="19">
    <location>
        <begin position="581"/>
        <end position="604"/>
    </location>
</feature>
<dbReference type="Pfam" id="PF00651">
    <property type="entry name" value="BTB"/>
    <property type="match status" value="1"/>
</dbReference>
<keyword evidence="7" id="KW-0479">Metal-binding</keyword>
<dbReference type="AlphaFoldDB" id="A0A8T3CJ12"/>
<evidence type="ECO:0000256" key="15">
    <source>
        <dbReference type="ARBA" id="ARBA00023242"/>
    </source>
</evidence>
<dbReference type="SMART" id="SM00355">
    <property type="entry name" value="ZnF_C2H2"/>
    <property type="match status" value="5"/>
</dbReference>
<protein>
    <submittedName>
        <fullName evidence="20">Uncharacterized protein</fullName>
    </submittedName>
</protein>
<feature type="region of interest" description="Disordered" evidence="17">
    <location>
        <begin position="203"/>
        <end position="238"/>
    </location>
</feature>
<keyword evidence="15" id="KW-0539">Nucleus</keyword>
<comment type="subcellular location">
    <subcellularLocation>
        <location evidence="2">Chromosome</location>
    </subcellularLocation>
    <subcellularLocation>
        <location evidence="1">Nucleus</location>
    </subcellularLocation>
</comment>
<keyword evidence="12" id="KW-0805">Transcription regulation</keyword>
<evidence type="ECO:0000256" key="13">
    <source>
        <dbReference type="ARBA" id="ARBA00023125"/>
    </source>
</evidence>
<evidence type="ECO:0000313" key="20">
    <source>
        <dbReference type="EMBL" id="KAI1882668.1"/>
    </source>
</evidence>
<feature type="region of interest" description="Disordered" evidence="17">
    <location>
        <begin position="380"/>
        <end position="445"/>
    </location>
</feature>
<feature type="domain" description="BTB" evidence="18">
    <location>
        <begin position="107"/>
        <end position="175"/>
    </location>
</feature>
<keyword evidence="13" id="KW-0238">DNA-binding</keyword>
<feature type="domain" description="C2H2-type" evidence="19">
    <location>
        <begin position="553"/>
        <end position="580"/>
    </location>
</feature>
<evidence type="ECO:0000256" key="16">
    <source>
        <dbReference type="PROSITE-ProRule" id="PRU00042"/>
    </source>
</evidence>
<keyword evidence="6" id="KW-0597">Phosphoprotein</keyword>
<dbReference type="Proteomes" id="UP000829720">
    <property type="component" value="Unassembled WGS sequence"/>
</dbReference>
<dbReference type="InterPro" id="IPR011333">
    <property type="entry name" value="SKP1/BTB/POZ_sf"/>
</dbReference>
<dbReference type="SMART" id="SM00225">
    <property type="entry name" value="BTB"/>
    <property type="match status" value="1"/>
</dbReference>
<dbReference type="SUPFAM" id="SSF54695">
    <property type="entry name" value="POZ domain"/>
    <property type="match status" value="1"/>
</dbReference>
<accession>A0A8T3CJ12</accession>
<dbReference type="InterPro" id="IPR036236">
    <property type="entry name" value="Znf_C2H2_sf"/>
</dbReference>
<dbReference type="Gene3D" id="3.30.160.60">
    <property type="entry name" value="Classic Zinc Finger"/>
    <property type="match status" value="3"/>
</dbReference>
<keyword evidence="9 16" id="KW-0863">Zinc-finger</keyword>
<dbReference type="GO" id="GO:0005694">
    <property type="term" value="C:chromosome"/>
    <property type="evidence" value="ECO:0007669"/>
    <property type="project" value="UniProtKB-SubCell"/>
</dbReference>
<dbReference type="GO" id="GO:0003677">
    <property type="term" value="F:DNA binding"/>
    <property type="evidence" value="ECO:0007669"/>
    <property type="project" value="UniProtKB-KW"/>
</dbReference>
<dbReference type="SUPFAM" id="SSF57667">
    <property type="entry name" value="beta-beta-alpha zinc fingers"/>
    <property type="match status" value="2"/>
</dbReference>
<feature type="compositionally biased region" description="Pro residues" evidence="17">
    <location>
        <begin position="409"/>
        <end position="419"/>
    </location>
</feature>
<feature type="compositionally biased region" description="Polar residues" evidence="17">
    <location>
        <begin position="485"/>
        <end position="495"/>
    </location>
</feature>
<evidence type="ECO:0000256" key="7">
    <source>
        <dbReference type="ARBA" id="ARBA00022723"/>
    </source>
</evidence>
<dbReference type="GO" id="GO:0000981">
    <property type="term" value="F:DNA-binding transcription factor activity, RNA polymerase II-specific"/>
    <property type="evidence" value="ECO:0007669"/>
    <property type="project" value="TreeGrafter"/>
</dbReference>
<evidence type="ECO:0000313" key="21">
    <source>
        <dbReference type="Proteomes" id="UP000829720"/>
    </source>
</evidence>
<name>A0A8T3CJ12_9TELE</name>
<gene>
    <name evidence="20" type="ORF">AGOR_G00237260</name>
</gene>
<evidence type="ECO:0000256" key="11">
    <source>
        <dbReference type="ARBA" id="ARBA00022843"/>
    </source>
</evidence>
<evidence type="ECO:0000256" key="4">
    <source>
        <dbReference type="ARBA" id="ARBA00022491"/>
    </source>
</evidence>
<dbReference type="InterPro" id="IPR013087">
    <property type="entry name" value="Znf_C2H2_type"/>
</dbReference>
<evidence type="ECO:0000259" key="18">
    <source>
        <dbReference type="PROSITE" id="PS50097"/>
    </source>
</evidence>
<feature type="compositionally biased region" description="Basic and acidic residues" evidence="17">
    <location>
        <begin position="475"/>
        <end position="484"/>
    </location>
</feature>
<dbReference type="OrthoDB" id="8922241at2759"/>
<dbReference type="FunFam" id="3.30.160.60:FF:000235">
    <property type="entry name" value="Zinc finger and BTB domain containing 38"/>
    <property type="match status" value="1"/>
</dbReference>
<evidence type="ECO:0000256" key="3">
    <source>
        <dbReference type="ARBA" id="ARBA00022454"/>
    </source>
</evidence>
<keyword evidence="14" id="KW-0804">Transcription</keyword>
<evidence type="ECO:0000256" key="8">
    <source>
        <dbReference type="ARBA" id="ARBA00022737"/>
    </source>
</evidence>
<evidence type="ECO:0000259" key="19">
    <source>
        <dbReference type="PROSITE" id="PS50157"/>
    </source>
</evidence>
<keyword evidence="3" id="KW-0158">Chromosome</keyword>
<evidence type="ECO:0000256" key="12">
    <source>
        <dbReference type="ARBA" id="ARBA00023015"/>
    </source>
</evidence>
<dbReference type="GO" id="GO:0008270">
    <property type="term" value="F:zinc ion binding"/>
    <property type="evidence" value="ECO:0007669"/>
    <property type="project" value="UniProtKB-KW"/>
</dbReference>
<evidence type="ECO:0000256" key="6">
    <source>
        <dbReference type="ARBA" id="ARBA00022553"/>
    </source>
</evidence>
<feature type="compositionally biased region" description="Polar residues" evidence="17">
    <location>
        <begin position="395"/>
        <end position="405"/>
    </location>
</feature>
<dbReference type="Gene3D" id="3.30.710.10">
    <property type="entry name" value="Potassium Channel Kv1.1, Chain A"/>
    <property type="match status" value="1"/>
</dbReference>
<dbReference type="Pfam" id="PF00096">
    <property type="entry name" value="zf-C2H2"/>
    <property type="match status" value="2"/>
</dbReference>
<evidence type="ECO:0000256" key="17">
    <source>
        <dbReference type="SAM" id="MobiDB-lite"/>
    </source>
</evidence>
<keyword evidence="4" id="KW-0678">Repressor</keyword>
<feature type="domain" description="C2H2-type" evidence="19">
    <location>
        <begin position="525"/>
        <end position="552"/>
    </location>
</feature>
<dbReference type="GO" id="GO:0005634">
    <property type="term" value="C:nucleus"/>
    <property type="evidence" value="ECO:0007669"/>
    <property type="project" value="UniProtKB-SubCell"/>
</dbReference>
<feature type="domain" description="C2H2-type" evidence="19">
    <location>
        <begin position="995"/>
        <end position="1023"/>
    </location>
</feature>